<dbReference type="OrthoDB" id="9804858at2"/>
<sequence length="524" mass="57877">MLLKKIYVYDSTLRDGAQAQGISFTVEDKLKIVEKLDALGVNYIEAGNPGSNPKDLEFFERIKKIEFKNSKVIAFGSTRRVGIAVEEDANVNSLLKAGTEAIAIFGKSWDFHVKDVLKTTLDENLKMIYDTICFFKGKNKEVVYDAELFFEGYKSDPVYAMKTVEAAYNAGADSICLCETTGGTLPNEIFEITSRVVEKFDIPIGIHSHNDSGMAVANSIMAVQAGACQVQGTINGWGERCGNANLCTLIPNLQIKMGYDCVPEGNVDMITSIARYISEIANVMVDERAPYIGKNAFAHKAGMHSDAISKNPRTYEHIDPELVGNKRIFLMSEVAGRSAVLSTIQQVDPNITKDSPETRLILERLKELEHEGYQYEGAESSFELVIRKVLGKYTPFFELREFKVIVNEPSIEGVNSSAMIKVNVDGQDEITAAEGDGPVNALDRAVRKALERFYPQIGEMKLTDYKVRVLDSNSATAAKVRVLVESTDGKEVWTTIGVSTDIIDASWKALVDSIEHKLIKGGNM</sequence>
<dbReference type="PANTHER" id="PTHR43538:SF1">
    <property type="entry name" value="(R)-CITRAMALATE SYNTHASE"/>
    <property type="match status" value="1"/>
</dbReference>
<evidence type="ECO:0000256" key="6">
    <source>
        <dbReference type="ARBA" id="ARBA00023304"/>
    </source>
</evidence>
<dbReference type="Gene3D" id="1.10.238.260">
    <property type="match status" value="1"/>
</dbReference>
<keyword evidence="12" id="KW-1185">Reference proteome</keyword>
<reference evidence="11 12" key="1">
    <citation type="submission" date="2018-07" db="EMBL/GenBank/DDBJ databases">
        <title>Genomic Encyclopedia of Type Strains, Phase IV (KMG-IV): sequencing the most valuable type-strain genomes for metagenomic binning, comparative biology and taxonomic classification.</title>
        <authorList>
            <person name="Goeker M."/>
        </authorList>
    </citation>
    <scope>NUCLEOTIDE SEQUENCE [LARGE SCALE GENOMIC DNA]</scope>
    <source>
        <strain evidence="11 12">DSM 27016</strain>
    </source>
</reference>
<proteinExistence type="inferred from homology"/>
<dbReference type="SMART" id="SM00917">
    <property type="entry name" value="LeuA_dimer"/>
    <property type="match status" value="1"/>
</dbReference>
<name>A0A369AVX0_9FIRM</name>
<evidence type="ECO:0000256" key="8">
    <source>
        <dbReference type="NCBIfam" id="TIGR00977"/>
    </source>
</evidence>
<dbReference type="InterPro" id="IPR013785">
    <property type="entry name" value="Aldolase_TIM"/>
</dbReference>
<dbReference type="PROSITE" id="PS50991">
    <property type="entry name" value="PYR_CT"/>
    <property type="match status" value="1"/>
</dbReference>
<evidence type="ECO:0000256" key="7">
    <source>
        <dbReference type="ARBA" id="ARBA00048263"/>
    </source>
</evidence>
<protein>
    <recommendedName>
        <fullName evidence="8">Citramalate synthase</fullName>
        <ecNumber evidence="8">2.3.3.21</ecNumber>
    </recommendedName>
</protein>
<dbReference type="AlphaFoldDB" id="A0A369AVX0"/>
<comment type="pathway">
    <text evidence="1">Amino-acid biosynthesis; L-isoleucine biosynthesis; 2-oxobutanoate from pyruvate: step 1/3.</text>
</comment>
<dbReference type="Pfam" id="PF22617">
    <property type="entry name" value="HCS_D2"/>
    <property type="match status" value="1"/>
</dbReference>
<dbReference type="NCBIfam" id="TIGR00977">
    <property type="entry name" value="citramal_synth"/>
    <property type="match status" value="1"/>
</dbReference>
<organism evidence="11 12">
    <name type="scientific">Anaerobacterium chartisolvens</name>
    <dbReference type="NCBI Taxonomy" id="1297424"/>
    <lineage>
        <taxon>Bacteria</taxon>
        <taxon>Bacillati</taxon>
        <taxon>Bacillota</taxon>
        <taxon>Clostridia</taxon>
        <taxon>Eubacteriales</taxon>
        <taxon>Oscillospiraceae</taxon>
        <taxon>Anaerobacterium</taxon>
    </lineage>
</organism>
<dbReference type="Gene3D" id="3.30.160.270">
    <property type="match status" value="1"/>
</dbReference>
<evidence type="ECO:0000256" key="1">
    <source>
        <dbReference type="ARBA" id="ARBA00004743"/>
    </source>
</evidence>
<dbReference type="UniPathway" id="UPA00047">
    <property type="reaction ID" value="UER00066"/>
</dbReference>
<evidence type="ECO:0000313" key="11">
    <source>
        <dbReference type="EMBL" id="RCX13205.1"/>
    </source>
</evidence>
<dbReference type="Pfam" id="PF08502">
    <property type="entry name" value="LeuA_dimer"/>
    <property type="match status" value="1"/>
</dbReference>
<comment type="similarity">
    <text evidence="2 9">Belongs to the alpha-IPM synthase/homocitrate synthase family.</text>
</comment>
<dbReference type="GO" id="GO:0043714">
    <property type="term" value="F:(R)-citramalate synthase activity"/>
    <property type="evidence" value="ECO:0007669"/>
    <property type="project" value="UniProtKB-UniRule"/>
</dbReference>
<gene>
    <name evidence="11" type="ORF">DFR58_11823</name>
</gene>
<keyword evidence="5 9" id="KW-0808">Transferase</keyword>
<dbReference type="RefSeq" id="WP_114298625.1">
    <property type="nucleotide sequence ID" value="NZ_QPJT01000018.1"/>
</dbReference>
<dbReference type="InterPro" id="IPR005675">
    <property type="entry name" value="Citramal_synthase"/>
</dbReference>
<keyword evidence="6" id="KW-0100">Branched-chain amino acid biosynthesis</keyword>
<evidence type="ECO:0000256" key="5">
    <source>
        <dbReference type="ARBA" id="ARBA00022679"/>
    </source>
</evidence>
<dbReference type="PROSITE" id="PS00815">
    <property type="entry name" value="AIPM_HOMOCIT_SYNTH_1"/>
    <property type="match status" value="1"/>
</dbReference>
<dbReference type="SUPFAM" id="SSF51569">
    <property type="entry name" value="Aldolase"/>
    <property type="match status" value="1"/>
</dbReference>
<dbReference type="PROSITE" id="PS00816">
    <property type="entry name" value="AIPM_HOMOCIT_SYNTH_2"/>
    <property type="match status" value="1"/>
</dbReference>
<dbReference type="PANTHER" id="PTHR43538">
    <property type="entry name" value="ALPHA-IPM SYNTHASE/HOMOCITRATE SYNTHASE"/>
    <property type="match status" value="1"/>
</dbReference>
<dbReference type="InterPro" id="IPR000891">
    <property type="entry name" value="PYR_CT"/>
</dbReference>
<dbReference type="GO" id="GO:0009098">
    <property type="term" value="P:L-leucine biosynthetic process"/>
    <property type="evidence" value="ECO:0007669"/>
    <property type="project" value="InterPro"/>
</dbReference>
<dbReference type="SUPFAM" id="SSF110921">
    <property type="entry name" value="2-isopropylmalate synthase LeuA, allosteric (dimerisation) domain"/>
    <property type="match status" value="1"/>
</dbReference>
<keyword evidence="3" id="KW-0028">Amino-acid biosynthesis</keyword>
<evidence type="ECO:0000256" key="9">
    <source>
        <dbReference type="RuleBase" id="RU003523"/>
    </source>
</evidence>
<dbReference type="Pfam" id="PF00682">
    <property type="entry name" value="HMGL-like"/>
    <property type="match status" value="1"/>
</dbReference>
<dbReference type="EC" id="2.3.3.21" evidence="8"/>
<evidence type="ECO:0000256" key="4">
    <source>
        <dbReference type="ARBA" id="ARBA00022624"/>
    </source>
</evidence>
<comment type="caution">
    <text evidence="11">The sequence shown here is derived from an EMBL/GenBank/DDBJ whole genome shotgun (WGS) entry which is preliminary data.</text>
</comment>
<dbReference type="InterPro" id="IPR013709">
    <property type="entry name" value="2-isopropylmalate_synth_dimer"/>
</dbReference>
<dbReference type="Gene3D" id="3.20.20.70">
    <property type="entry name" value="Aldolase class I"/>
    <property type="match status" value="1"/>
</dbReference>
<dbReference type="InterPro" id="IPR054691">
    <property type="entry name" value="LeuA/HCS_post-cat"/>
</dbReference>
<dbReference type="EMBL" id="QPJT01000018">
    <property type="protein sequence ID" value="RCX13205.1"/>
    <property type="molecule type" value="Genomic_DNA"/>
</dbReference>
<dbReference type="InterPro" id="IPR036230">
    <property type="entry name" value="LeuA_allosteric_dom_sf"/>
</dbReference>
<dbReference type="InterPro" id="IPR002034">
    <property type="entry name" value="AIPM/Hcit_synth_CS"/>
</dbReference>
<evidence type="ECO:0000256" key="3">
    <source>
        <dbReference type="ARBA" id="ARBA00022605"/>
    </source>
</evidence>
<evidence type="ECO:0000256" key="2">
    <source>
        <dbReference type="ARBA" id="ARBA00006154"/>
    </source>
</evidence>
<dbReference type="GO" id="GO:0009097">
    <property type="term" value="P:isoleucine biosynthetic process"/>
    <property type="evidence" value="ECO:0007669"/>
    <property type="project" value="UniProtKB-UniRule"/>
</dbReference>
<evidence type="ECO:0000313" key="12">
    <source>
        <dbReference type="Proteomes" id="UP000253034"/>
    </source>
</evidence>
<dbReference type="CDD" id="cd07941">
    <property type="entry name" value="DRE_TIM_LeuA3"/>
    <property type="match status" value="1"/>
</dbReference>
<evidence type="ECO:0000259" key="10">
    <source>
        <dbReference type="PROSITE" id="PS50991"/>
    </source>
</evidence>
<comment type="catalytic activity">
    <reaction evidence="7">
        <text>pyruvate + acetyl-CoA + H2O = (3R)-citramalate + CoA + H(+)</text>
        <dbReference type="Rhea" id="RHEA:19045"/>
        <dbReference type="ChEBI" id="CHEBI:15361"/>
        <dbReference type="ChEBI" id="CHEBI:15377"/>
        <dbReference type="ChEBI" id="CHEBI:15378"/>
        <dbReference type="ChEBI" id="CHEBI:30934"/>
        <dbReference type="ChEBI" id="CHEBI:57287"/>
        <dbReference type="ChEBI" id="CHEBI:57288"/>
        <dbReference type="EC" id="2.3.3.21"/>
    </reaction>
</comment>
<dbReference type="GO" id="GO:0003852">
    <property type="term" value="F:2-isopropylmalate synthase activity"/>
    <property type="evidence" value="ECO:0007669"/>
    <property type="project" value="InterPro"/>
</dbReference>
<accession>A0A369AVX0</accession>
<feature type="domain" description="Pyruvate carboxyltransferase" evidence="10">
    <location>
        <begin position="6"/>
        <end position="273"/>
    </location>
</feature>
<keyword evidence="4" id="KW-0412">Isoleucine biosynthesis</keyword>
<dbReference type="Proteomes" id="UP000253034">
    <property type="component" value="Unassembled WGS sequence"/>
</dbReference>